<reference evidence="1 2" key="1">
    <citation type="submission" date="2020-08" db="EMBL/GenBank/DDBJ databases">
        <title>Genomic Encyclopedia of Type Strains, Phase IV (KMG-IV): sequencing the most valuable type-strain genomes for metagenomic binning, comparative biology and taxonomic classification.</title>
        <authorList>
            <person name="Goeker M."/>
        </authorList>
    </citation>
    <scope>NUCLEOTIDE SEQUENCE [LARGE SCALE GENOMIC DNA]</scope>
    <source>
        <strain evidence="1 2">DSM 102189</strain>
    </source>
</reference>
<comment type="caution">
    <text evidence="1">The sequence shown here is derived from an EMBL/GenBank/DDBJ whole genome shotgun (WGS) entry which is preliminary data.</text>
</comment>
<sequence length="252" mass="27362">MTAQTPFIPASQPQALPIPKREWGTALAALRKLLADKDDTGEVFEIMRALNGASTRDGYLRLLGTAEGGRIAYERAEVAPILSDRAWLATLPENSLGAAYARFTAAASITPEGLVEVSSRVMMDMHHPVAWFGRRTRDAHDLWHVLTGYGTDSLGEACLVAFSYAQTRSLGWAFIAVGAALKSRQAPERHPYAQAIWEGFRRGRQAAWFAGHDYRALLPLPLEDARARLGLTPAPVYASIPAAARGNAVPKG</sequence>
<dbReference type="Proteomes" id="UP000538147">
    <property type="component" value="Unassembled WGS sequence"/>
</dbReference>
<gene>
    <name evidence="1" type="ORF">FHS79_000684</name>
</gene>
<keyword evidence="1" id="KW-0830">Ubiquinone</keyword>
<dbReference type="Pfam" id="PF05019">
    <property type="entry name" value="Coq4"/>
    <property type="match status" value="1"/>
</dbReference>
<dbReference type="InterPro" id="IPR007715">
    <property type="entry name" value="Coq4"/>
</dbReference>
<dbReference type="RefSeq" id="WP_184195410.1">
    <property type="nucleotide sequence ID" value="NZ_JACIIV010000004.1"/>
</dbReference>
<dbReference type="GO" id="GO:0006744">
    <property type="term" value="P:ubiquinone biosynthetic process"/>
    <property type="evidence" value="ECO:0007669"/>
    <property type="project" value="InterPro"/>
</dbReference>
<dbReference type="EMBL" id="JACIIV010000004">
    <property type="protein sequence ID" value="MBB6226527.1"/>
    <property type="molecule type" value="Genomic_DNA"/>
</dbReference>
<dbReference type="AlphaFoldDB" id="A0A841L1H9"/>
<protein>
    <submittedName>
        <fullName evidence="1">Ubiquinone biosynthesis protein COQ4</fullName>
    </submittedName>
</protein>
<dbReference type="PANTHER" id="PTHR12922:SF7">
    <property type="entry name" value="UBIQUINONE BIOSYNTHESIS PROTEIN COQ4 HOMOLOG, MITOCHONDRIAL"/>
    <property type="match status" value="1"/>
</dbReference>
<dbReference type="PANTHER" id="PTHR12922">
    <property type="entry name" value="UBIQUINONE BIOSYNTHESIS PROTEIN"/>
    <property type="match status" value="1"/>
</dbReference>
<accession>A0A841L1H9</accession>
<name>A0A841L1H9_9SPHN</name>
<keyword evidence="2" id="KW-1185">Reference proteome</keyword>
<evidence type="ECO:0000313" key="1">
    <source>
        <dbReference type="EMBL" id="MBB6226527.1"/>
    </source>
</evidence>
<evidence type="ECO:0000313" key="2">
    <source>
        <dbReference type="Proteomes" id="UP000538147"/>
    </source>
</evidence>
<organism evidence="1 2">
    <name type="scientific">Polymorphobacter multimanifer</name>
    <dbReference type="NCBI Taxonomy" id="1070431"/>
    <lineage>
        <taxon>Bacteria</taxon>
        <taxon>Pseudomonadati</taxon>
        <taxon>Pseudomonadota</taxon>
        <taxon>Alphaproteobacteria</taxon>
        <taxon>Sphingomonadales</taxon>
        <taxon>Sphingosinicellaceae</taxon>
        <taxon>Polymorphobacter</taxon>
    </lineage>
</organism>
<proteinExistence type="predicted"/>